<feature type="region of interest" description="Disordered" evidence="1">
    <location>
        <begin position="179"/>
        <end position="203"/>
    </location>
</feature>
<dbReference type="KEGG" id="crz:D1345_20940"/>
<proteinExistence type="predicted"/>
<keyword evidence="2" id="KW-1133">Transmembrane helix</keyword>
<reference evidence="3 4" key="1">
    <citation type="submission" date="2018-08" db="EMBL/GenBank/DDBJ databases">
        <title>Complete genome sequence of JP2-74.</title>
        <authorList>
            <person name="Wu L."/>
        </authorList>
    </citation>
    <scope>NUCLEOTIDE SEQUENCE [LARGE SCALE GENOMIC DNA]</scope>
    <source>
        <strain evidence="3 4">JP2-74</strain>
    </source>
</reference>
<dbReference type="InterPro" id="IPR021330">
    <property type="entry name" value="DUF2939"/>
</dbReference>
<evidence type="ECO:0000313" key="3">
    <source>
        <dbReference type="EMBL" id="AXT48478.1"/>
    </source>
</evidence>
<keyword evidence="2" id="KW-0472">Membrane</keyword>
<name>A0AAD0RZ62_9NEIS</name>
<keyword evidence="4" id="KW-1185">Reference proteome</keyword>
<dbReference type="AlphaFoldDB" id="A0AAD0RZ62"/>
<keyword evidence="2" id="KW-0812">Transmembrane</keyword>
<dbReference type="Pfam" id="PF11159">
    <property type="entry name" value="DUF2939"/>
    <property type="match status" value="1"/>
</dbReference>
<organism evidence="3 4">
    <name type="scientific">Chromobacterium rhizoryzae</name>
    <dbReference type="NCBI Taxonomy" id="1778675"/>
    <lineage>
        <taxon>Bacteria</taxon>
        <taxon>Pseudomonadati</taxon>
        <taxon>Pseudomonadota</taxon>
        <taxon>Betaproteobacteria</taxon>
        <taxon>Neisseriales</taxon>
        <taxon>Chromobacteriaceae</taxon>
        <taxon>Chromobacterium</taxon>
    </lineage>
</organism>
<feature type="transmembrane region" description="Helical" evidence="2">
    <location>
        <begin position="71"/>
        <end position="88"/>
    </location>
</feature>
<sequence length="250" mass="27022">MLMYHVYIPLFRSFSPCLVLARVALNRLRETGRAFFAVAGGNLRAGRRSVDFMSRMDAAARFRGISMSIKVKLALGAAVLALGAWFYATPYLTVRGMQQALDARDAAKLSGFVDYPALRNSLKESVVPKSVLDLNQSKDKNPLAAMGAAIADAVVAPVVDAMVTPESLALMMRGIKPKPGLPQGGADEPATGGGASEDRRAGVDTAMGYEDIDRFVVTVKQKEKPEQSLGLVFKRDGWFGWKLSAVRLPE</sequence>
<evidence type="ECO:0000256" key="1">
    <source>
        <dbReference type="SAM" id="MobiDB-lite"/>
    </source>
</evidence>
<evidence type="ECO:0000256" key="2">
    <source>
        <dbReference type="SAM" id="Phobius"/>
    </source>
</evidence>
<accession>A0AAD0RZ62</accession>
<gene>
    <name evidence="3" type="ORF">D1345_20940</name>
</gene>
<dbReference type="Proteomes" id="UP000259465">
    <property type="component" value="Chromosome"/>
</dbReference>
<evidence type="ECO:0000313" key="4">
    <source>
        <dbReference type="Proteomes" id="UP000259465"/>
    </source>
</evidence>
<protein>
    <submittedName>
        <fullName evidence="3">DUF2939 domain-containing protein</fullName>
    </submittedName>
</protein>
<dbReference type="EMBL" id="CP031968">
    <property type="protein sequence ID" value="AXT48478.1"/>
    <property type="molecule type" value="Genomic_DNA"/>
</dbReference>